<dbReference type="InterPro" id="IPR000160">
    <property type="entry name" value="GGDEF_dom"/>
</dbReference>
<sequence>MDHRFSVKDYYLYLVLIALLAVALFIFNPVLGTLGVIAWVISASYAYRTAKKFNETLSEQFQSLHKDFEKVTERAIFSMPFPMVVTDKSGVIIWHNSHFATLLDGDNLRGNVLQKEIPDLGKNAEKEEDGVRTVENGETVLIKDVPFATYRNIVDYQRSGNADILCLYYFVDRSALYDLERLYDDVSSVVMVVEVDNFDEVVDAAPTSKKPLLIAEIDHRINEYFRSQNALVRKFQEDMYLIVMRKMDMEPMVNEKFAILDLIREIDAGTTVNITLSAGVSRPGLTFMEAYKEADTCLDVALGRGGDQVVVRTEDTYAYFGGKSKAVEKRNKVKARVLGIALRQLIEKSPKVFAMGHTNPDMDAIGAAVGVMRAAKNQGKEGYIILKESNPSIDLLLKVMEKEEPELYKHIIPGERAEELLRQDDLLILVDNHKPSFTEHPPMLERTSNVVVVDHHRRGSEFVNDPVLNYVEPYASSTCELITEMLTYMYDDMDLTEFEANALMSGIVVDTKNFTFKAGVRTFEAASALKRAGADMSKVRYFFEDDYDTIISRAEVVHNARIIFDNIAISKLEGDSPNSVLVSAQAADELLGIHGIKASFVLNKKKDTVHISGRSFGEISVQLILESMGGGGHLNMAGAQVKNDDIDVVEAQLIQAIKDYLEKGEKEE</sequence>
<dbReference type="Gene3D" id="3.30.70.270">
    <property type="match status" value="1"/>
</dbReference>
<comment type="catalytic activity">
    <reaction evidence="1">
        <text>3',3'-c-di-AMP + H2O = 5'-O-phosphonoadenylyl-(3'-&gt;5')-adenosine + H(+)</text>
        <dbReference type="Rhea" id="RHEA:54420"/>
        <dbReference type="ChEBI" id="CHEBI:15377"/>
        <dbReference type="ChEBI" id="CHEBI:15378"/>
        <dbReference type="ChEBI" id="CHEBI:71500"/>
        <dbReference type="ChEBI" id="CHEBI:138171"/>
    </reaction>
</comment>
<dbReference type="Pfam" id="PF24898">
    <property type="entry name" value="GGDEF_GdpP"/>
    <property type="match status" value="1"/>
</dbReference>
<dbReference type="PANTHER" id="PTHR47618:SF2">
    <property type="entry name" value="CYCLIC-DI-AMP PHOSPHODIESTERASE GDPP"/>
    <property type="match status" value="1"/>
</dbReference>
<dbReference type="InterPro" id="IPR029787">
    <property type="entry name" value="Nucleotide_cyclase"/>
</dbReference>
<protein>
    <recommendedName>
        <fullName evidence="1">Cyclic-di-AMP phosphodiesterase</fullName>
        <ecNumber evidence="1">3.1.4.-</ecNumber>
    </recommendedName>
</protein>
<keyword evidence="2" id="KW-0479">Metal-binding</keyword>
<dbReference type="PIRSF" id="PIRSF026583">
    <property type="entry name" value="YybT"/>
    <property type="match status" value="1"/>
</dbReference>
<feature type="binding site" evidence="2">
    <location>
        <position position="510"/>
    </location>
    <ligand>
        <name>Mn(2+)</name>
        <dbReference type="ChEBI" id="CHEBI:29035"/>
        <label>2</label>
    </ligand>
</feature>
<feature type="transmembrane region" description="Helical" evidence="3">
    <location>
        <begin position="12"/>
        <end position="41"/>
    </location>
</feature>
<feature type="binding site" evidence="2">
    <location>
        <position position="455"/>
    </location>
    <ligand>
        <name>Mn(2+)</name>
        <dbReference type="ChEBI" id="CHEBI:29035"/>
        <label>2</label>
    </ligand>
</feature>
<dbReference type="GO" id="GO:0046872">
    <property type="term" value="F:metal ion binding"/>
    <property type="evidence" value="ECO:0007669"/>
    <property type="project" value="UniProtKB-KW"/>
</dbReference>
<feature type="binding site" evidence="2">
    <location>
        <position position="361"/>
    </location>
    <ligand>
        <name>Mn(2+)</name>
        <dbReference type="ChEBI" id="CHEBI:29035"/>
        <label>1</label>
    </ligand>
</feature>
<keyword evidence="1" id="KW-0378">Hydrolase</keyword>
<name>A0A134AC73_9FIRM</name>
<dbReference type="Gene3D" id="3.30.450.20">
    <property type="entry name" value="PAS domain"/>
    <property type="match status" value="1"/>
</dbReference>
<evidence type="ECO:0000256" key="2">
    <source>
        <dbReference type="PIRSR" id="PIRSR026583-50"/>
    </source>
</evidence>
<dbReference type="RefSeq" id="WP_068368838.1">
    <property type="nucleotide sequence ID" value="NZ_KQ960181.1"/>
</dbReference>
<feature type="binding site" evidence="2">
    <location>
        <position position="357"/>
    </location>
    <ligand>
        <name>Mn(2+)</name>
        <dbReference type="ChEBI" id="CHEBI:29035"/>
        <label>1</label>
    </ligand>
</feature>
<comment type="function">
    <text evidence="1">Has phosphodiesterase (PDE) activity against cyclic-di-AMP (c-di-AMP).</text>
</comment>
<dbReference type="Pfam" id="PF01368">
    <property type="entry name" value="DHH"/>
    <property type="match status" value="1"/>
</dbReference>
<dbReference type="GO" id="GO:0016787">
    <property type="term" value="F:hydrolase activity"/>
    <property type="evidence" value="ECO:0007669"/>
    <property type="project" value="UniProtKB-UniRule"/>
</dbReference>
<dbReference type="InterPro" id="IPR038763">
    <property type="entry name" value="DHH_sf"/>
</dbReference>
<dbReference type="PROSITE" id="PS50887">
    <property type="entry name" value="GGDEF"/>
    <property type="match status" value="1"/>
</dbReference>
<dbReference type="GO" id="GO:0005886">
    <property type="term" value="C:plasma membrane"/>
    <property type="evidence" value="ECO:0007669"/>
    <property type="project" value="UniProtKB-SubCell"/>
</dbReference>
<dbReference type="InterPro" id="IPR051319">
    <property type="entry name" value="Oligoribo/pAp-PDE_c-di-AMP_PDE"/>
</dbReference>
<keyword evidence="1" id="KW-1003">Cell membrane</keyword>
<dbReference type="FunFam" id="3.90.1640.10:FF:000002">
    <property type="entry name" value="Cyclic-di-AMP phosphodiesterase"/>
    <property type="match status" value="1"/>
</dbReference>
<keyword evidence="6" id="KW-1185">Reference proteome</keyword>
<dbReference type="Proteomes" id="UP000070442">
    <property type="component" value="Unassembled WGS sequence"/>
</dbReference>
<accession>A0A134AC73</accession>
<dbReference type="SUPFAM" id="SSF64182">
    <property type="entry name" value="DHH phosphoesterases"/>
    <property type="match status" value="1"/>
</dbReference>
<keyword evidence="3" id="KW-1133">Transmembrane helix</keyword>
<dbReference type="EMBL" id="LSDG01000043">
    <property type="protein sequence ID" value="KXB65323.1"/>
    <property type="molecule type" value="Genomic_DNA"/>
</dbReference>
<comment type="caution">
    <text evidence="5">The sequence shown here is derived from an EMBL/GenBank/DDBJ whole genome shotgun (WGS) entry which is preliminary data.</text>
</comment>
<comment type="similarity">
    <text evidence="1">Belongs to the GdpP/PdeA phosphodiesterase family.</text>
</comment>
<comment type="subcellular location">
    <subcellularLocation>
        <location evidence="1">Cell membrane</location>
    </subcellularLocation>
</comment>
<keyword evidence="1 3" id="KW-0472">Membrane</keyword>
<dbReference type="Gene3D" id="3.90.1640.10">
    <property type="entry name" value="inorganic pyrophosphatase (n-terminal core)"/>
    <property type="match status" value="1"/>
</dbReference>
<dbReference type="Gene3D" id="3.10.310.30">
    <property type="match status" value="1"/>
</dbReference>
<evidence type="ECO:0000256" key="3">
    <source>
        <dbReference type="SAM" id="Phobius"/>
    </source>
</evidence>
<dbReference type="AlphaFoldDB" id="A0A134AC73"/>
<dbReference type="EC" id="3.1.4.-" evidence="1"/>
<proteinExistence type="inferred from homology"/>
<feature type="binding site" evidence="2">
    <location>
        <position position="363"/>
    </location>
    <ligand>
        <name>Mn(2+)</name>
        <dbReference type="ChEBI" id="CHEBI:29035"/>
        <label>2</label>
    </ligand>
</feature>
<dbReference type="OrthoDB" id="9759476at2"/>
<evidence type="ECO:0000313" key="6">
    <source>
        <dbReference type="Proteomes" id="UP000070442"/>
    </source>
</evidence>
<dbReference type="InterPro" id="IPR003156">
    <property type="entry name" value="DHHA1_dom"/>
</dbReference>
<dbReference type="GO" id="GO:0106409">
    <property type="term" value="F:cyclic-di-AMP phosphodiesterase activity"/>
    <property type="evidence" value="ECO:0007669"/>
    <property type="project" value="RHEA"/>
</dbReference>
<gene>
    <name evidence="5" type="ORF">HMPREF1863_01419</name>
</gene>
<organism evidence="5 6">
    <name type="scientific">Aedoeadaptatus coxii</name>
    <dbReference type="NCBI Taxonomy" id="755172"/>
    <lineage>
        <taxon>Bacteria</taxon>
        <taxon>Bacillati</taxon>
        <taxon>Bacillota</taxon>
        <taxon>Tissierellia</taxon>
        <taxon>Tissierellales</taxon>
        <taxon>Peptoniphilaceae</taxon>
        <taxon>Aedoeadaptatus</taxon>
    </lineage>
</organism>
<dbReference type="InterPro" id="IPR043128">
    <property type="entry name" value="Rev_trsase/Diguanyl_cyclase"/>
</dbReference>
<reference evidence="6" key="1">
    <citation type="submission" date="2016-01" db="EMBL/GenBank/DDBJ databases">
        <authorList>
            <person name="Mitreva M."/>
            <person name="Pepin K.H."/>
            <person name="Mihindukulasuriya K.A."/>
            <person name="Fulton R."/>
            <person name="Fronick C."/>
            <person name="O'Laughlin M."/>
            <person name="Miner T."/>
            <person name="Herter B."/>
            <person name="Rosa B.A."/>
            <person name="Cordes M."/>
            <person name="Tomlinson C."/>
            <person name="Wollam A."/>
            <person name="Palsikar V.B."/>
            <person name="Mardis E.R."/>
            <person name="Wilson R.K."/>
        </authorList>
    </citation>
    <scope>NUCLEOTIDE SEQUENCE [LARGE SCALE GENOMIC DNA]</scope>
    <source>
        <strain evidence="6">DNF00729</strain>
    </source>
</reference>
<comment type="cofactor">
    <cofactor evidence="2">
        <name>Mn(2+)</name>
        <dbReference type="ChEBI" id="CHEBI:29035"/>
    </cofactor>
    <text evidence="2">For phosphodiesterase activity, probably binds 2 Mn(2+) per subunit.</text>
</comment>
<dbReference type="PATRIC" id="fig|755172.3.peg.1379"/>
<dbReference type="InterPro" id="IPR001667">
    <property type="entry name" value="DDH_dom"/>
</dbReference>
<feature type="domain" description="GGDEF" evidence="4">
    <location>
        <begin position="186"/>
        <end position="314"/>
    </location>
</feature>
<dbReference type="Pfam" id="PF02272">
    <property type="entry name" value="DHHA1"/>
    <property type="match status" value="1"/>
</dbReference>
<keyword evidence="2" id="KW-0464">Manganese</keyword>
<dbReference type="STRING" id="755172.HMPREF1863_01419"/>
<keyword evidence="3" id="KW-0812">Transmembrane</keyword>
<feature type="binding site" evidence="2">
    <location>
        <position position="431"/>
    </location>
    <ligand>
        <name>Mn(2+)</name>
        <dbReference type="ChEBI" id="CHEBI:29035"/>
        <label>2</label>
    </ligand>
</feature>
<dbReference type="PANTHER" id="PTHR47618">
    <property type="entry name" value="BIFUNCTIONAL OLIGORIBONUCLEASE AND PAP PHOSPHATASE NRNA"/>
    <property type="match status" value="1"/>
</dbReference>
<evidence type="ECO:0000313" key="5">
    <source>
        <dbReference type="EMBL" id="KXB65323.1"/>
    </source>
</evidence>
<evidence type="ECO:0000256" key="1">
    <source>
        <dbReference type="PIRNR" id="PIRNR026583"/>
    </source>
</evidence>
<dbReference type="SMART" id="SM00267">
    <property type="entry name" value="GGDEF"/>
    <property type="match status" value="1"/>
</dbReference>
<dbReference type="GO" id="GO:0003676">
    <property type="term" value="F:nucleic acid binding"/>
    <property type="evidence" value="ECO:0007669"/>
    <property type="project" value="UniProtKB-UniRule"/>
</dbReference>
<dbReference type="InterPro" id="IPR014528">
    <property type="entry name" value="GdpP/PdeA"/>
</dbReference>
<feature type="binding site" evidence="2">
    <location>
        <position position="431"/>
    </location>
    <ligand>
        <name>Mn(2+)</name>
        <dbReference type="ChEBI" id="CHEBI:29035"/>
        <label>1</label>
    </ligand>
</feature>
<dbReference type="SUPFAM" id="SSF55073">
    <property type="entry name" value="Nucleotide cyclase"/>
    <property type="match status" value="1"/>
</dbReference>
<evidence type="ECO:0000259" key="4">
    <source>
        <dbReference type="PROSITE" id="PS50887"/>
    </source>
</evidence>